<sequence length="1746" mass="202417">MSSGLSIEFKALPYSVDQGYNVIINKKIKKLKFTIRDNEISQSIQLDSEQKYILCANVSTKEQLCAVQIVLLYKKLKKIIPNCTIQLVQKHKFFAYEDLYFWNNIGIVAAQMGLKTKSIKIYKDHEGENQTPDLDLYLAEINQYDLQYISFYDSFDTLTILQPEGINKCAFHENLILTQLAAIQYQHTEKYPLILPLVFGFSAYQLYTDRFVQIFQKAEVASAQDLKHSILRKIFELSNIVYNEQVLPDKFKVMNLFQLPIHFIGTGISLFMFQQLCHVSYLFKAEYFALFSLVKNDLNDTLTNAVISQSSRSGKSVALYTQYFFHLLMGNVPILLNMQGSTLQPLYKYKTHSFHQQLVAQYKNIFKLQDLTNLKETVLADVCKFHTFQLESLDQMSFIYQTMIIFINKIQGNLQLVQKLKYDNSIQLQFDQLKLASFFIIDTANIINDIDQVLLEQQRRNNIQLKHPIILVDECLQSQKEKFSKCVKLCQSLFKYYEEKLIKLGKDQYLEIQSTLDNAKFWQIGRLGNIRNTKYHLAINVIQQLLNTDLLLAVKRKLDRISGKLKYEYQDISLYQTVENIITSVQSQTADQRFDTIHANQEIIVEYFKSLNNILGKSEYILIAMEHLHLEIDDYDLLDELVVHSPQILNTGNRTDFRKILFSGMSSYRNRGQYYEDFEVDFFKFILQLFNPRGAETSFWKAFSIIAFKKIEHSQVDDKLSKDKKEEKTTRENAFPISQQGMLKQYWSSSVQSLICKYFMNTNTDDLHQDLQQMILKLPKMSEQYSTKYEMPNFDYFTVIMAGTDLAIINCLTLNQFCYNTMLSRGWLHYINTQILGYVQPHASLLSSLQYEQRRMVVDDKSYKDSINNIEQSVKTFAKDTPILVSLLYSMMTEKSVEMQFMCSSVCPSIWFQYNQKILNFNATSRHVVSFCVEGKKLIPEQTMYQFDSLTQTYNNIIIHKGANKNTKFKLTKGYAHFELLQDNQNYNISCIASSTLNYEVVSVLNYQLMLTFIEQYQTSEISVAYAQDTLQQMSKLFQRSVLLEFMQVILFMAKLTWQSATLSTNISLIMGQVDTGHVYVQYLHGGSIDSEKSESVFSLLRRTSVPHKFMFLNPTFDYAFQNFNKKSSISIYEQVLKDSVAAAKETFQLLRQRLPVQPESTTKKEESSAKEAIVEQDGGAQDDVGSTSPPQECQLPKTQDEAQEKLKDKQTGPMLIIVIPFDKKMCFTDSLDKTKHKIFDFIVTFHGYPDLSLETKDGCQVLPIECGHHIPEVLVKKVKAFKLNNVLQIGLDRKGATQLLEIEDKSEQFVLDQQTKERLPKQNVPPKFEDKMQCQVFKIKNPKLDYTEIFAALDDQNIMINIFKDNDYQYLLLIDEKRDCATKYDAIREKFSVEAKDSTLTIDKLCSVRGTSILHQYVPQGFILPKQTVNLDLKLIQDYSIVVKKLATKFQSLHFTCNNSKNEIQVTFNSDTDLLEFLTSISLGIVSIIEKNNIYTMLVVYLPDEQVIANKEKEALLEKEILKNIYKEPTQKITKQNYDSYEQSGKVEMISEKENQYEHIRLFENDPITCTYGLDDTVFTLSKEELLDHLAVYQSIISKFEEDIVYLDNGEPSVKQMLSANQQSLVNFNNQGNKYFAMFLNALRLKSYKLTSAFLGEAPLQIKFNKLVEIQREQNGEYGLNICISQQSAASTSLLLKVFILENKFLTFKQDKKFDQAQIYELFFSLKIILHDIVEDVAHIVILPE</sequence>
<proteinExistence type="predicted"/>
<dbReference type="EMBL" id="KI546105">
    <property type="protein sequence ID" value="EST44856.1"/>
    <property type="molecule type" value="Genomic_DNA"/>
</dbReference>
<protein>
    <submittedName>
        <fullName evidence="2">Uncharacterized protein</fullName>
    </submittedName>
</protein>
<feature type="compositionally biased region" description="Basic and acidic residues" evidence="1">
    <location>
        <begin position="1162"/>
        <end position="1174"/>
    </location>
</feature>
<evidence type="ECO:0000313" key="2">
    <source>
        <dbReference type="EMBL" id="EST44856.1"/>
    </source>
</evidence>
<accession>V6LMC3</accession>
<organism evidence="2">
    <name type="scientific">Spironucleus salmonicida</name>
    <dbReference type="NCBI Taxonomy" id="348837"/>
    <lineage>
        <taxon>Eukaryota</taxon>
        <taxon>Metamonada</taxon>
        <taxon>Diplomonadida</taxon>
        <taxon>Hexamitidae</taxon>
        <taxon>Hexamitinae</taxon>
        <taxon>Spironucleus</taxon>
    </lineage>
</organism>
<reference evidence="2" key="1">
    <citation type="journal article" date="2014" name="PLoS Genet.">
        <title>The Genome of Spironucleus salmonicida Highlights a Fish Pathogen Adapted to Fluctuating Environments.</title>
        <authorList>
            <person name="Xu F."/>
            <person name="Jerlstrom-Hultqvist J."/>
            <person name="Einarsson E."/>
            <person name="Astvaldsson A."/>
            <person name="Svard S.G."/>
            <person name="Andersson J.O."/>
        </authorList>
    </citation>
    <scope>NUCLEOTIDE SEQUENCE</scope>
</reference>
<feature type="region of interest" description="Disordered" evidence="1">
    <location>
        <begin position="1158"/>
        <end position="1208"/>
    </location>
</feature>
<name>V6LMC3_9EUKA</name>
<gene>
    <name evidence="2" type="ORF">SS50377_15236</name>
</gene>
<evidence type="ECO:0000256" key="1">
    <source>
        <dbReference type="SAM" id="MobiDB-lite"/>
    </source>
</evidence>
<feature type="compositionally biased region" description="Basic and acidic residues" evidence="1">
    <location>
        <begin position="1199"/>
        <end position="1208"/>
    </location>
</feature>
<dbReference type="VEuPathDB" id="GiardiaDB:SS50377_28772"/>